<gene>
    <name evidence="1" type="ORF">EV182_002776</name>
</gene>
<dbReference type="Proteomes" id="UP001145114">
    <property type="component" value="Unassembled WGS sequence"/>
</dbReference>
<organism evidence="1 2">
    <name type="scientific">Spiromyces aspiralis</name>
    <dbReference type="NCBI Taxonomy" id="68401"/>
    <lineage>
        <taxon>Eukaryota</taxon>
        <taxon>Fungi</taxon>
        <taxon>Fungi incertae sedis</taxon>
        <taxon>Zoopagomycota</taxon>
        <taxon>Kickxellomycotina</taxon>
        <taxon>Kickxellomycetes</taxon>
        <taxon>Kickxellales</taxon>
        <taxon>Kickxellaceae</taxon>
        <taxon>Spiromyces</taxon>
    </lineage>
</organism>
<feature type="non-terminal residue" evidence="1">
    <location>
        <position position="1"/>
    </location>
</feature>
<keyword evidence="2" id="KW-1185">Reference proteome</keyword>
<name>A0ACC1HF98_9FUNG</name>
<comment type="caution">
    <text evidence="1">The sequence shown here is derived from an EMBL/GenBank/DDBJ whole genome shotgun (WGS) entry which is preliminary data.</text>
</comment>
<sequence length="727" mass="79132">NNSKGHRPGSSSGQAEEGEQVGYDSWSSSEEDNYGNGMSANSTASPGAETSSLPDEEDVEDYRKGGYHPIVLGDKFKDGRYTIVRKLGWGHFSTVWLAYDRDRDIHVALKVVKSAQHYTEAAKDEVKLCSRVASASTSHFGHGHVVELLDDFEHSGPHGRHVCMVFEVLGENLLSLLRNADHYHSLSAAVDAARSGTNTVGEGQTVSQHHPPSAGSSGEARHSTSSSSSSSKVRGLPVPLVKKISRQILRGLAYLHGPCGIIHTDLKPENVLVCIDDVEEVIRKELSQHQLEVEEKERKRREQPLQLPQQKRRETDLRQSVANGGTASSSQRSRKLIHESWSVASSAAVSRVPSSIEASPEPPASVTEGVTYSVLSANGGSQPRANDNKRTSLSQLRSLERNLTGISITEKSSCCQGSLPSPPHDDCHRPFGPQDEFGGEGSSSGSGGDDSGQDGINDSQHNHQSVLIPTTSSSNHTIALHDAEHGSHNSGHGPKAQADGKAIKNGGAAATSSDRQPVTPPTSADAQDQCRSATEPTTSTVHRRSTSRQTGSSSSGGGGQRGLRVKLADLGNATWKERHFTEDIQTRQYRSPEVIIGAPWDETADIWSCACLIFELLTGEYLFEPHSGDRFDKDEDHLAQIIETLGPIPRKFALSGRYSSDFFNRHGQLRHIPRLNPLYLEDLLFEEYGFSRSEANNLASFLLPMLAINPRSRITAEQALRHPWLYN</sequence>
<proteinExistence type="predicted"/>
<evidence type="ECO:0000313" key="1">
    <source>
        <dbReference type="EMBL" id="KAJ1674685.1"/>
    </source>
</evidence>
<evidence type="ECO:0000313" key="2">
    <source>
        <dbReference type="Proteomes" id="UP001145114"/>
    </source>
</evidence>
<dbReference type="EMBL" id="JAMZIH010005763">
    <property type="protein sequence ID" value="KAJ1674685.1"/>
    <property type="molecule type" value="Genomic_DNA"/>
</dbReference>
<protein>
    <submittedName>
        <fullName evidence="1">Uncharacterized protein</fullName>
    </submittedName>
</protein>
<accession>A0ACC1HF98</accession>
<reference evidence="1" key="1">
    <citation type="submission" date="2022-06" db="EMBL/GenBank/DDBJ databases">
        <title>Phylogenomic reconstructions and comparative analyses of Kickxellomycotina fungi.</title>
        <authorList>
            <person name="Reynolds N.K."/>
            <person name="Stajich J.E."/>
            <person name="Barry K."/>
            <person name="Grigoriev I.V."/>
            <person name="Crous P."/>
            <person name="Smith M.E."/>
        </authorList>
    </citation>
    <scope>NUCLEOTIDE SEQUENCE</scope>
    <source>
        <strain evidence="1">RSA 2271</strain>
    </source>
</reference>